<proteinExistence type="predicted"/>
<evidence type="ECO:0000313" key="1">
    <source>
        <dbReference type="EMBL" id="RHN81323.1"/>
    </source>
</evidence>
<reference evidence="2" key="1">
    <citation type="journal article" date="2018" name="Nat. Plants">
        <title>Whole-genome landscape of Medicago truncatula symbiotic genes.</title>
        <authorList>
            <person name="Pecrix Y."/>
            <person name="Staton S.E."/>
            <person name="Sallet E."/>
            <person name="Lelandais-Briere C."/>
            <person name="Moreau S."/>
            <person name="Carrere S."/>
            <person name="Blein T."/>
            <person name="Jardinaud M.F."/>
            <person name="Latrasse D."/>
            <person name="Zouine M."/>
            <person name="Zahm M."/>
            <person name="Kreplak J."/>
            <person name="Mayjonade B."/>
            <person name="Satge C."/>
            <person name="Perez M."/>
            <person name="Cauet S."/>
            <person name="Marande W."/>
            <person name="Chantry-Darmon C."/>
            <person name="Lopez-Roques C."/>
            <person name="Bouchez O."/>
            <person name="Berard A."/>
            <person name="Debelle F."/>
            <person name="Munos S."/>
            <person name="Bendahmane A."/>
            <person name="Berges H."/>
            <person name="Niebel A."/>
            <person name="Buitink J."/>
            <person name="Frugier F."/>
            <person name="Benhamed M."/>
            <person name="Crespi M."/>
            <person name="Gouzy J."/>
            <person name="Gamas P."/>
        </authorList>
    </citation>
    <scope>NUCLEOTIDE SEQUENCE [LARGE SCALE GENOMIC DNA]</scope>
    <source>
        <strain evidence="2">cv. Jemalong A17</strain>
    </source>
</reference>
<dbReference type="EMBL" id="PSQE01000001">
    <property type="protein sequence ID" value="RHN81323.1"/>
    <property type="molecule type" value="Genomic_DNA"/>
</dbReference>
<dbReference type="Gramene" id="rna5341">
    <property type="protein sequence ID" value="RHN81323.1"/>
    <property type="gene ID" value="gene5341"/>
</dbReference>
<protein>
    <submittedName>
        <fullName evidence="1">Uncharacterized protein</fullName>
    </submittedName>
</protein>
<sequence>MYAHRRNILPSFLSISIVGKLKQVDPKSTSFASSNLKPSLLHKLIDPNTNFQFRRLRVALNVSSMIINYSKSIFINTKSNNNS</sequence>
<dbReference type="Proteomes" id="UP000265566">
    <property type="component" value="Chromosome 1"/>
</dbReference>
<dbReference type="AlphaFoldDB" id="A0A396JYN6"/>
<organism evidence="1 2">
    <name type="scientific">Medicago truncatula</name>
    <name type="common">Barrel medic</name>
    <name type="synonym">Medicago tribuloides</name>
    <dbReference type="NCBI Taxonomy" id="3880"/>
    <lineage>
        <taxon>Eukaryota</taxon>
        <taxon>Viridiplantae</taxon>
        <taxon>Streptophyta</taxon>
        <taxon>Embryophyta</taxon>
        <taxon>Tracheophyta</taxon>
        <taxon>Spermatophyta</taxon>
        <taxon>Magnoliopsida</taxon>
        <taxon>eudicotyledons</taxon>
        <taxon>Gunneridae</taxon>
        <taxon>Pentapetalae</taxon>
        <taxon>rosids</taxon>
        <taxon>fabids</taxon>
        <taxon>Fabales</taxon>
        <taxon>Fabaceae</taxon>
        <taxon>Papilionoideae</taxon>
        <taxon>50 kb inversion clade</taxon>
        <taxon>NPAAA clade</taxon>
        <taxon>Hologalegina</taxon>
        <taxon>IRL clade</taxon>
        <taxon>Trifolieae</taxon>
        <taxon>Medicago</taxon>
    </lineage>
</organism>
<accession>A0A396JYN6</accession>
<comment type="caution">
    <text evidence="1">The sequence shown here is derived from an EMBL/GenBank/DDBJ whole genome shotgun (WGS) entry which is preliminary data.</text>
</comment>
<name>A0A396JYN6_MEDTR</name>
<gene>
    <name evidence="1" type="ORF">MtrunA17_Chr1g0197741</name>
</gene>
<evidence type="ECO:0000313" key="2">
    <source>
        <dbReference type="Proteomes" id="UP000265566"/>
    </source>
</evidence>